<keyword evidence="3 5" id="KW-1133">Transmembrane helix</keyword>
<feature type="transmembrane region" description="Helical" evidence="5">
    <location>
        <begin position="388"/>
        <end position="409"/>
    </location>
</feature>
<dbReference type="KEGG" id="bman:114253524"/>
<evidence type="ECO:0000256" key="1">
    <source>
        <dbReference type="ARBA" id="ARBA00004370"/>
    </source>
</evidence>
<evidence type="ECO:0000256" key="4">
    <source>
        <dbReference type="ARBA" id="ARBA00023136"/>
    </source>
</evidence>
<dbReference type="PANTHER" id="PTHR48021:SF1">
    <property type="entry name" value="GH07001P-RELATED"/>
    <property type="match status" value="1"/>
</dbReference>
<evidence type="ECO:0000256" key="3">
    <source>
        <dbReference type="ARBA" id="ARBA00022989"/>
    </source>
</evidence>
<proteinExistence type="predicted"/>
<evidence type="ECO:0000256" key="2">
    <source>
        <dbReference type="ARBA" id="ARBA00022692"/>
    </source>
</evidence>
<dbReference type="Pfam" id="PF00083">
    <property type="entry name" value="Sugar_tr"/>
    <property type="match status" value="1"/>
</dbReference>
<feature type="transmembrane region" description="Helical" evidence="5">
    <location>
        <begin position="221"/>
        <end position="242"/>
    </location>
</feature>
<name>A0A6J2KPI2_BOMMA</name>
<dbReference type="GO" id="GO:0016020">
    <property type="term" value="C:membrane"/>
    <property type="evidence" value="ECO:0007669"/>
    <property type="project" value="UniProtKB-SubCell"/>
</dbReference>
<dbReference type="AlphaFoldDB" id="A0A6J2KPI2"/>
<feature type="transmembrane region" description="Helical" evidence="5">
    <location>
        <begin position="290"/>
        <end position="310"/>
    </location>
</feature>
<sequence length="461" mass="52531">MLVLSQFHKSAFGQFRVVLSVLLHSLIFGIWQRLIWWLDKRNEQILKPIWITDAYEQNTNFAAILGYCLGTMLMKTGRKLGFAILAVSQGIIMIIILYTSTKEVSVYIKHYFALNEAAMVVLTACLLGEYIHPNCRAGCIFLQISALRFGNALSIILHKFFYFDTIASLCLFVQCISCLCIGFTQDLKPIGDMCDSEDYKLVNYENGSNKSLRSYSRTSTIYNYLIKPIIIITFSFILSEGSGRSTSSYMNFFETKMSDISYVYYSDLIFSIVFLISSVYLTFGGSFRSLLFTMGPTAISVLGIVSVLSFLQANTIISLDQYLIPCLIFIYFVAAFFVCTYLPTILMAEIIPMKYKGTCLFLSNIIGFLITKISIYVFPHLIVNVKLYVVLIVSLIIVTFCLLVLYFILPETRGKTLKNIEERIVNIGINICFQNIDYTMDNEKYICYPKLTDGNKFDCFE</sequence>
<keyword evidence="2 5" id="KW-0812">Transmembrane</keyword>
<dbReference type="InterPro" id="IPR050549">
    <property type="entry name" value="MFS_Trehalose_Transporter"/>
</dbReference>
<comment type="subcellular location">
    <subcellularLocation>
        <location evidence="1">Membrane</location>
    </subcellularLocation>
</comment>
<feature type="transmembrane region" description="Helical" evidence="5">
    <location>
        <begin position="80"/>
        <end position="98"/>
    </location>
</feature>
<feature type="transmembrane region" description="Helical" evidence="5">
    <location>
        <begin position="322"/>
        <end position="348"/>
    </location>
</feature>
<protein>
    <submittedName>
        <fullName evidence="7">Uncharacterized protein LOC114253524</fullName>
    </submittedName>
</protein>
<evidence type="ECO:0000313" key="7">
    <source>
        <dbReference type="RefSeq" id="XP_028044236.1"/>
    </source>
</evidence>
<dbReference type="RefSeq" id="XP_028044236.1">
    <property type="nucleotide sequence ID" value="XM_028188435.1"/>
</dbReference>
<feature type="transmembrane region" description="Helical" evidence="5">
    <location>
        <begin position="262"/>
        <end position="283"/>
    </location>
</feature>
<dbReference type="PANTHER" id="PTHR48021">
    <property type="match status" value="1"/>
</dbReference>
<dbReference type="GO" id="GO:0022857">
    <property type="term" value="F:transmembrane transporter activity"/>
    <property type="evidence" value="ECO:0007669"/>
    <property type="project" value="InterPro"/>
</dbReference>
<dbReference type="Gene3D" id="1.20.1250.20">
    <property type="entry name" value="MFS general substrate transporter like domains"/>
    <property type="match status" value="1"/>
</dbReference>
<evidence type="ECO:0000313" key="6">
    <source>
        <dbReference type="Proteomes" id="UP000504629"/>
    </source>
</evidence>
<accession>A0A6J2KPI2</accession>
<dbReference type="InterPro" id="IPR036259">
    <property type="entry name" value="MFS_trans_sf"/>
</dbReference>
<dbReference type="Proteomes" id="UP000504629">
    <property type="component" value="Unplaced"/>
</dbReference>
<dbReference type="GeneID" id="114253524"/>
<keyword evidence="6" id="KW-1185">Reference proteome</keyword>
<dbReference type="SUPFAM" id="SSF103473">
    <property type="entry name" value="MFS general substrate transporter"/>
    <property type="match status" value="1"/>
</dbReference>
<organism evidence="6 7">
    <name type="scientific">Bombyx mandarina</name>
    <name type="common">Wild silk moth</name>
    <name type="synonym">Wild silkworm</name>
    <dbReference type="NCBI Taxonomy" id="7092"/>
    <lineage>
        <taxon>Eukaryota</taxon>
        <taxon>Metazoa</taxon>
        <taxon>Ecdysozoa</taxon>
        <taxon>Arthropoda</taxon>
        <taxon>Hexapoda</taxon>
        <taxon>Insecta</taxon>
        <taxon>Pterygota</taxon>
        <taxon>Neoptera</taxon>
        <taxon>Endopterygota</taxon>
        <taxon>Lepidoptera</taxon>
        <taxon>Glossata</taxon>
        <taxon>Ditrysia</taxon>
        <taxon>Bombycoidea</taxon>
        <taxon>Bombycidae</taxon>
        <taxon>Bombycinae</taxon>
        <taxon>Bombyx</taxon>
    </lineage>
</organism>
<keyword evidence="4 5" id="KW-0472">Membrane</keyword>
<evidence type="ECO:0000256" key="5">
    <source>
        <dbReference type="SAM" id="Phobius"/>
    </source>
</evidence>
<feature type="transmembrane region" description="Helical" evidence="5">
    <location>
        <begin position="166"/>
        <end position="183"/>
    </location>
</feature>
<gene>
    <name evidence="7" type="primary">LOC114253524</name>
</gene>
<dbReference type="InterPro" id="IPR005828">
    <property type="entry name" value="MFS_sugar_transport-like"/>
</dbReference>
<feature type="transmembrane region" description="Helical" evidence="5">
    <location>
        <begin position="360"/>
        <end position="382"/>
    </location>
</feature>
<feature type="transmembrane region" description="Helical" evidence="5">
    <location>
        <begin position="12"/>
        <end position="31"/>
    </location>
</feature>
<reference evidence="7" key="1">
    <citation type="submission" date="2025-08" db="UniProtKB">
        <authorList>
            <consortium name="RefSeq"/>
        </authorList>
    </citation>
    <scope>IDENTIFICATION</scope>
    <source>
        <tissue evidence="7">Silk gland</tissue>
    </source>
</reference>